<evidence type="ECO:0000259" key="4">
    <source>
        <dbReference type="Pfam" id="PF00135"/>
    </source>
</evidence>
<accession>D3B5Y9</accession>
<evidence type="ECO:0000313" key="5">
    <source>
        <dbReference type="EMBL" id="EFA83287.1"/>
    </source>
</evidence>
<feature type="chain" id="PRO_5005126269" description="Carboxylic ester hydrolase" evidence="3">
    <location>
        <begin position="18"/>
        <end position="297"/>
    </location>
</feature>
<dbReference type="PROSITE" id="PS00122">
    <property type="entry name" value="CARBOXYLESTERASE_B_1"/>
    <property type="match status" value="1"/>
</dbReference>
<dbReference type="InterPro" id="IPR002018">
    <property type="entry name" value="CarbesteraseB"/>
</dbReference>
<dbReference type="InterPro" id="IPR050309">
    <property type="entry name" value="Type-B_Carboxylest/Lipase"/>
</dbReference>
<dbReference type="RefSeq" id="XP_020435404.1">
    <property type="nucleotide sequence ID" value="XM_020574990.1"/>
</dbReference>
<dbReference type="Proteomes" id="UP000001396">
    <property type="component" value="Unassembled WGS sequence"/>
</dbReference>
<gene>
    <name evidence="5" type="ORF">PPL_04077</name>
</gene>
<dbReference type="AlphaFoldDB" id="D3B5Y9"/>
<keyword evidence="3" id="KW-0732">Signal</keyword>
<feature type="domain" description="Carboxylesterase type B" evidence="4">
    <location>
        <begin position="49"/>
        <end position="290"/>
    </location>
</feature>
<evidence type="ECO:0000256" key="1">
    <source>
        <dbReference type="ARBA" id="ARBA00005964"/>
    </source>
</evidence>
<evidence type="ECO:0000313" key="6">
    <source>
        <dbReference type="Proteomes" id="UP000001396"/>
    </source>
</evidence>
<dbReference type="SUPFAM" id="SSF53474">
    <property type="entry name" value="alpha/beta-Hydrolases"/>
    <property type="match status" value="1"/>
</dbReference>
<organism evidence="5 6">
    <name type="scientific">Heterostelium pallidum (strain ATCC 26659 / Pp 5 / PN500)</name>
    <name type="common">Cellular slime mold</name>
    <name type="synonym">Polysphondylium pallidum</name>
    <dbReference type="NCBI Taxonomy" id="670386"/>
    <lineage>
        <taxon>Eukaryota</taxon>
        <taxon>Amoebozoa</taxon>
        <taxon>Evosea</taxon>
        <taxon>Eumycetozoa</taxon>
        <taxon>Dictyostelia</taxon>
        <taxon>Acytosteliales</taxon>
        <taxon>Acytosteliaceae</taxon>
        <taxon>Heterostelium</taxon>
    </lineage>
</organism>
<feature type="signal peptide" evidence="3">
    <location>
        <begin position="1"/>
        <end position="17"/>
    </location>
</feature>
<evidence type="ECO:0000256" key="2">
    <source>
        <dbReference type="ARBA" id="ARBA00022801"/>
    </source>
</evidence>
<keyword evidence="2 3" id="KW-0378">Hydrolase</keyword>
<evidence type="ECO:0000256" key="3">
    <source>
        <dbReference type="RuleBase" id="RU361235"/>
    </source>
</evidence>
<dbReference type="Gene3D" id="3.40.50.1820">
    <property type="entry name" value="alpha/beta hydrolase"/>
    <property type="match status" value="1"/>
</dbReference>
<dbReference type="GeneID" id="31359564"/>
<dbReference type="GO" id="GO:0016787">
    <property type="term" value="F:hydrolase activity"/>
    <property type="evidence" value="ECO:0007669"/>
    <property type="project" value="UniProtKB-KW"/>
</dbReference>
<dbReference type="InterPro" id="IPR029058">
    <property type="entry name" value="AB_hydrolase_fold"/>
</dbReference>
<keyword evidence="6" id="KW-1185">Reference proteome</keyword>
<dbReference type="Pfam" id="PF00135">
    <property type="entry name" value="COesterase"/>
    <property type="match status" value="1"/>
</dbReference>
<proteinExistence type="inferred from homology"/>
<name>D3B5Y9_HETP5</name>
<dbReference type="EMBL" id="ADBJ01000017">
    <property type="protein sequence ID" value="EFA83287.1"/>
    <property type="molecule type" value="Genomic_DNA"/>
</dbReference>
<dbReference type="PANTHER" id="PTHR11559">
    <property type="entry name" value="CARBOXYLESTERASE"/>
    <property type="match status" value="1"/>
</dbReference>
<comment type="similarity">
    <text evidence="1 3">Belongs to the type-B carboxylesterase/lipase family.</text>
</comment>
<protein>
    <recommendedName>
        <fullName evidence="3">Carboxylic ester hydrolase</fullName>
        <ecNumber evidence="3">3.1.1.-</ecNumber>
    </recommendedName>
</protein>
<dbReference type="STRING" id="670386.D3B5Y9"/>
<dbReference type="EC" id="3.1.1.-" evidence="3"/>
<dbReference type="InterPro" id="IPR019826">
    <property type="entry name" value="Carboxylesterase_B_AS"/>
</dbReference>
<reference evidence="5 6" key="1">
    <citation type="journal article" date="2011" name="Genome Res.">
        <title>Phylogeny-wide analysis of social amoeba genomes highlights ancient origins for complex intercellular communication.</title>
        <authorList>
            <person name="Heidel A.J."/>
            <person name="Lawal H.M."/>
            <person name="Felder M."/>
            <person name="Schilde C."/>
            <person name="Helps N.R."/>
            <person name="Tunggal B."/>
            <person name="Rivero F."/>
            <person name="John U."/>
            <person name="Schleicher M."/>
            <person name="Eichinger L."/>
            <person name="Platzer M."/>
            <person name="Noegel A.A."/>
            <person name="Schaap P."/>
            <person name="Gloeckner G."/>
        </authorList>
    </citation>
    <scope>NUCLEOTIDE SEQUENCE [LARGE SCALE GENOMIC DNA]</scope>
    <source>
        <strain evidence="6">ATCC 26659 / Pp 5 / PN500</strain>
    </source>
</reference>
<sequence>MKLRFFLVFLLFYLVSARKNEDFSRVTIKQGTLIGTVYKNHRNFYGVCWEGIRDCTYTRDSCPQVKGRDPMIFPPNGTSEDCLYISIKTPIPSNMLSPVLIYIPGGGFIRASADSPGYAGELFARKGVLVVTFNYRVGVLGFLANDEENLDGNYGFLDQIEALKWVKNNIEAFGGNPNDITLGGPSAGAMSVVTHLVSPISAGLFHKAIIQSGHIPSGYKTMDKAKYQYKRLSYQLNCTDIQCLRESKVDDILKIQTQMLAVDFRYPVDGFTFWSPVIDKEILPGMKTTLLIDNYSY</sequence>
<comment type="caution">
    <text evidence="5">The sequence shown here is derived from an EMBL/GenBank/DDBJ whole genome shotgun (WGS) entry which is preliminary data.</text>
</comment>
<dbReference type="InParanoid" id="D3B5Y9"/>